<accession>A0ACC0UQQ6</accession>
<protein>
    <submittedName>
        <fullName evidence="1">Uncharacterized protein</fullName>
    </submittedName>
</protein>
<gene>
    <name evidence="1" type="ORF">N3K66_008622</name>
</gene>
<comment type="caution">
    <text evidence="1">The sequence shown here is derived from an EMBL/GenBank/DDBJ whole genome shotgun (WGS) entry which is preliminary data.</text>
</comment>
<name>A0ACC0UQQ6_9HYPO</name>
<dbReference type="EMBL" id="CM047948">
    <property type="protein sequence ID" value="KAI9896450.1"/>
    <property type="molecule type" value="Genomic_DNA"/>
</dbReference>
<dbReference type="Proteomes" id="UP001163324">
    <property type="component" value="Chromosome 9"/>
</dbReference>
<keyword evidence="2" id="KW-1185">Reference proteome</keyword>
<proteinExistence type="predicted"/>
<sequence length="258" mass="28847">MSAPESKRVKTDEAPYELIYWPALPGRGEFIRLLFEEAGESYVDKAKQDPDNVVQEVLGFMGSTDTGNNPAIFASPILRHGDLLLSQTPAILQYLAPRLGLSPKEGNGVHHLNAIVLTLIDGFVTELHDTHHPIAVSQNYEDQKPEAKKRAKAFIDERIPKFLGYAQRVLDSKSSGNGPWLYGDSLTYADIVLFQGLDGTTFAFPKTIATLKESGKYAGVFALYDAVKERPNIKAYLESGRRQKYSNGIWRHYPEFEE</sequence>
<organism evidence="1 2">
    <name type="scientific">Trichothecium roseum</name>
    <dbReference type="NCBI Taxonomy" id="47278"/>
    <lineage>
        <taxon>Eukaryota</taxon>
        <taxon>Fungi</taxon>
        <taxon>Dikarya</taxon>
        <taxon>Ascomycota</taxon>
        <taxon>Pezizomycotina</taxon>
        <taxon>Sordariomycetes</taxon>
        <taxon>Hypocreomycetidae</taxon>
        <taxon>Hypocreales</taxon>
        <taxon>Hypocreales incertae sedis</taxon>
        <taxon>Trichothecium</taxon>
    </lineage>
</organism>
<reference evidence="1" key="1">
    <citation type="submission" date="2022-10" db="EMBL/GenBank/DDBJ databases">
        <title>Complete Genome of Trichothecium roseum strain YXFP-22015, a Plant Pathogen Isolated from Citrus.</title>
        <authorList>
            <person name="Wang Y."/>
            <person name="Zhu L."/>
        </authorList>
    </citation>
    <scope>NUCLEOTIDE SEQUENCE</scope>
    <source>
        <strain evidence="1">YXFP-22015</strain>
    </source>
</reference>
<evidence type="ECO:0000313" key="1">
    <source>
        <dbReference type="EMBL" id="KAI9896450.1"/>
    </source>
</evidence>
<evidence type="ECO:0000313" key="2">
    <source>
        <dbReference type="Proteomes" id="UP001163324"/>
    </source>
</evidence>